<dbReference type="EMBL" id="LAZR01000191">
    <property type="protein sequence ID" value="KKN83077.1"/>
    <property type="molecule type" value="Genomic_DNA"/>
</dbReference>
<accession>A0A0F9U6X3</accession>
<comment type="caution">
    <text evidence="1">The sequence shown here is derived from an EMBL/GenBank/DDBJ whole genome shotgun (WGS) entry which is preliminary data.</text>
</comment>
<dbReference type="AlphaFoldDB" id="A0A0F9U6X3"/>
<proteinExistence type="predicted"/>
<sequence length="259" mass="29779">MRRGHRKTRHNEEGTKVIDVPERKTRRVELRRRNSAFSPEVTGPTELEFEVNSEAIPDSTIALTSLGTVESEAKINLVPENSPAAVGWKSAESQDEVVRVISEIFPEYPNQYIIGRGMQARGYHVRQDGSVILVDGKRVDRIPIDDVDFFVFSSDTEDMTSTRLQQLGEARQRLDGPFPFSKTGHLRTFVIGVLGDSGQLYGIRVQYVNLQNPRDRIHRVKNNARGEKIQSEWDFARRDPRYQRQNLHRLEFEVADIYE</sequence>
<reference evidence="1" key="1">
    <citation type="journal article" date="2015" name="Nature">
        <title>Complex archaea that bridge the gap between prokaryotes and eukaryotes.</title>
        <authorList>
            <person name="Spang A."/>
            <person name="Saw J.H."/>
            <person name="Jorgensen S.L."/>
            <person name="Zaremba-Niedzwiedzka K."/>
            <person name="Martijn J."/>
            <person name="Lind A.E."/>
            <person name="van Eijk R."/>
            <person name="Schleper C."/>
            <person name="Guy L."/>
            <person name="Ettema T.J."/>
        </authorList>
    </citation>
    <scope>NUCLEOTIDE SEQUENCE</scope>
</reference>
<organism evidence="1">
    <name type="scientific">marine sediment metagenome</name>
    <dbReference type="NCBI Taxonomy" id="412755"/>
    <lineage>
        <taxon>unclassified sequences</taxon>
        <taxon>metagenomes</taxon>
        <taxon>ecological metagenomes</taxon>
    </lineage>
</organism>
<evidence type="ECO:0000313" key="1">
    <source>
        <dbReference type="EMBL" id="KKN83077.1"/>
    </source>
</evidence>
<protein>
    <submittedName>
        <fullName evidence="1">Uncharacterized protein</fullName>
    </submittedName>
</protein>
<name>A0A0F9U6X3_9ZZZZ</name>
<gene>
    <name evidence="1" type="ORF">LCGC14_0303430</name>
</gene>